<protein>
    <submittedName>
        <fullName evidence="2">Alpha/beta hydrolase</fullName>
    </submittedName>
</protein>
<keyword evidence="2" id="KW-0378">Hydrolase</keyword>
<dbReference type="InterPro" id="IPR029058">
    <property type="entry name" value="AB_hydrolase_fold"/>
</dbReference>
<dbReference type="Gene3D" id="3.40.50.1820">
    <property type="entry name" value="alpha/beta hydrolase"/>
    <property type="match status" value="1"/>
</dbReference>
<dbReference type="Proteomes" id="UP001168380">
    <property type="component" value="Unassembled WGS sequence"/>
</dbReference>
<dbReference type="GO" id="GO:0016787">
    <property type="term" value="F:hydrolase activity"/>
    <property type="evidence" value="ECO:0007669"/>
    <property type="project" value="UniProtKB-KW"/>
</dbReference>
<dbReference type="RefSeq" id="WP_302710711.1">
    <property type="nucleotide sequence ID" value="NZ_JAULRT010000015.1"/>
</dbReference>
<dbReference type="PANTHER" id="PTHR13136:SF11">
    <property type="entry name" value="TESTIS-EXPRESSED PROTEIN 30"/>
    <property type="match status" value="1"/>
</dbReference>
<dbReference type="Pfam" id="PF20408">
    <property type="entry name" value="Abhydrolase_11"/>
    <property type="match status" value="1"/>
</dbReference>
<feature type="domain" description="KANL3/Tex30 alpha/beta hydrolase-like" evidence="1">
    <location>
        <begin position="19"/>
        <end position="208"/>
    </location>
</feature>
<reference evidence="2" key="1">
    <citation type="submission" date="2023-07" db="EMBL/GenBank/DDBJ databases">
        <title>Gilvimarinus algae sp. nov., isolated from the surface of Kelp.</title>
        <authorList>
            <person name="Sun Y.Y."/>
            <person name="Gong Y."/>
            <person name="Du Z.J."/>
        </authorList>
    </citation>
    <scope>NUCLEOTIDE SEQUENCE</scope>
    <source>
        <strain evidence="2">SDUM040014</strain>
    </source>
</reference>
<dbReference type="InterPro" id="IPR046879">
    <property type="entry name" value="KANL3/Tex30_Abhydrolase"/>
</dbReference>
<evidence type="ECO:0000313" key="3">
    <source>
        <dbReference type="Proteomes" id="UP001168380"/>
    </source>
</evidence>
<organism evidence="2 3">
    <name type="scientific">Gilvimarinus algae</name>
    <dbReference type="NCBI Taxonomy" id="3058037"/>
    <lineage>
        <taxon>Bacteria</taxon>
        <taxon>Pseudomonadati</taxon>
        <taxon>Pseudomonadota</taxon>
        <taxon>Gammaproteobacteria</taxon>
        <taxon>Cellvibrionales</taxon>
        <taxon>Cellvibrionaceae</taxon>
        <taxon>Gilvimarinus</taxon>
    </lineage>
</organism>
<accession>A0ABT8T8X8</accession>
<name>A0ABT8T8X8_9GAMM</name>
<dbReference type="InterPro" id="IPR026555">
    <property type="entry name" value="NSL3/Tex30"/>
</dbReference>
<comment type="caution">
    <text evidence="2">The sequence shown here is derived from an EMBL/GenBank/DDBJ whole genome shotgun (WGS) entry which is preliminary data.</text>
</comment>
<sequence length="214" mass="23272">MSNPPESWLVEGPRGAAPSLVLAHGAGAPMDSEFMQAYSRALAQRGVRVCRFEFPYMQQRRDSGKKRPPDRAPVLIEAFRQALEQARALWPAPVFIGGKSMGGRMASHLGAEPGVGGVICLGYPFHPPGKPDKLRLESLQACRVPALVLQGTRDRLGNADEVVGYDLPAQITLHWFADGDHDLKPRVASGFTHEHYIERAAEASAEFIHGGGQL</sequence>
<keyword evidence="3" id="KW-1185">Reference proteome</keyword>
<proteinExistence type="predicted"/>
<dbReference type="PANTHER" id="PTHR13136">
    <property type="entry name" value="TESTIS DEVELOPMENT PROTEIN PRTD"/>
    <property type="match status" value="1"/>
</dbReference>
<dbReference type="SUPFAM" id="SSF53474">
    <property type="entry name" value="alpha/beta-Hydrolases"/>
    <property type="match status" value="1"/>
</dbReference>
<evidence type="ECO:0000259" key="1">
    <source>
        <dbReference type="Pfam" id="PF20408"/>
    </source>
</evidence>
<evidence type="ECO:0000313" key="2">
    <source>
        <dbReference type="EMBL" id="MDO3380587.1"/>
    </source>
</evidence>
<gene>
    <name evidence="2" type="ORF">QWI16_00265</name>
</gene>
<dbReference type="EMBL" id="JAULRT010000015">
    <property type="protein sequence ID" value="MDO3380587.1"/>
    <property type="molecule type" value="Genomic_DNA"/>
</dbReference>